<evidence type="ECO:0000313" key="2">
    <source>
        <dbReference type="Proteomes" id="UP000198856"/>
    </source>
</evidence>
<dbReference type="STRING" id="890420.SAMN05216226_106101"/>
<evidence type="ECO:0000313" key="1">
    <source>
        <dbReference type="EMBL" id="SDJ63044.1"/>
    </source>
</evidence>
<reference evidence="1 2" key="1">
    <citation type="submission" date="2016-10" db="EMBL/GenBank/DDBJ databases">
        <authorList>
            <person name="de Groot N.N."/>
        </authorList>
    </citation>
    <scope>NUCLEOTIDE SEQUENCE [LARGE SCALE GENOMIC DNA]</scope>
    <source>
        <strain evidence="1 2">IBRC-M10015</strain>
    </source>
</reference>
<keyword evidence="2" id="KW-1185">Reference proteome</keyword>
<proteinExistence type="predicted"/>
<sequence>MTASTHTVGWLVVAVFLVTASVFFAAPAAAQQAPDETNATATPDQDTTELYAQLYDLDIHSVEFDTTDQDGHVAIIEATWNGPTPQRVTVTQFPDGGDVAIHNTRLLPDERTKFTVDLVDDSAAALYTEQSLEQGRAKKLTDDDDYLITGPWSATEAQITGAAGLLAGLLSTSVLAYRKVASDNDEPERIL</sequence>
<dbReference type="Pfam" id="PF26259">
    <property type="entry name" value="DUF8063"/>
    <property type="match status" value="1"/>
</dbReference>
<dbReference type="InterPro" id="IPR058376">
    <property type="entry name" value="DUF8063"/>
</dbReference>
<dbReference type="AlphaFoldDB" id="A0A1G8VAX2"/>
<gene>
    <name evidence="1" type="ORF">SAMN05216226_106101</name>
</gene>
<name>A0A1G8VAX2_9EURY</name>
<dbReference type="RefSeq" id="WP_092701543.1">
    <property type="nucleotide sequence ID" value="NZ_FNFC01000006.1"/>
</dbReference>
<protein>
    <submittedName>
        <fullName evidence="1">Uncharacterized protein</fullName>
    </submittedName>
</protein>
<organism evidence="1 2">
    <name type="scientific">Halovenus aranensis</name>
    <dbReference type="NCBI Taxonomy" id="890420"/>
    <lineage>
        <taxon>Archaea</taxon>
        <taxon>Methanobacteriati</taxon>
        <taxon>Methanobacteriota</taxon>
        <taxon>Stenosarchaea group</taxon>
        <taxon>Halobacteria</taxon>
        <taxon>Halobacteriales</taxon>
        <taxon>Haloarculaceae</taxon>
        <taxon>Halovenus</taxon>
    </lineage>
</organism>
<dbReference type="EMBL" id="FNFC01000006">
    <property type="protein sequence ID" value="SDJ63044.1"/>
    <property type="molecule type" value="Genomic_DNA"/>
</dbReference>
<dbReference type="Proteomes" id="UP000198856">
    <property type="component" value="Unassembled WGS sequence"/>
</dbReference>
<accession>A0A1G8VAX2</accession>